<feature type="chain" id="PRO_5030590626" description="Glyoxalase" evidence="1">
    <location>
        <begin position="29"/>
        <end position="318"/>
    </location>
</feature>
<sequence>MSYGKIISVGAAAATVLAGVLTSPAATATPAPVPPRAASAIAPPDNAMAMGPQYSAFHVYVQPGQLEAFAKSWVNTFGGNYVKPFTTQLTPTPSSALATQVFSPVALLSVFDFTTPVPYPFGQERTGWGVADTDAATRQARADGAASLVAAFPDPIGRDSVIQFPGGIDTQLWHETALSPNPFPALTTVPDNRVYVPSDTLPAFLKSYLAFTKGRVVLDDRDADGAQIGAPGTTYHRVAITSKYGNTVIISTADGYLDNPFGHEVSGIEVPDLTATVAKAQANGATVLWGPYAGQGGHSAMVRFPGGFITEIHDGTLR</sequence>
<organism evidence="2 3">
    <name type="scientific">Kitasatospora kifunensis</name>
    <name type="common">Streptomyces kifunensis</name>
    <dbReference type="NCBI Taxonomy" id="58351"/>
    <lineage>
        <taxon>Bacteria</taxon>
        <taxon>Bacillati</taxon>
        <taxon>Actinomycetota</taxon>
        <taxon>Actinomycetes</taxon>
        <taxon>Kitasatosporales</taxon>
        <taxon>Streptomycetaceae</taxon>
        <taxon>Kitasatospora</taxon>
    </lineage>
</organism>
<reference evidence="2 3" key="1">
    <citation type="submission" date="2020-08" db="EMBL/GenBank/DDBJ databases">
        <title>Sequencing the genomes of 1000 actinobacteria strains.</title>
        <authorList>
            <person name="Klenk H.-P."/>
        </authorList>
    </citation>
    <scope>NUCLEOTIDE SEQUENCE [LARGE SCALE GENOMIC DNA]</scope>
    <source>
        <strain evidence="2 3">DSM 41654</strain>
    </source>
</reference>
<proteinExistence type="predicted"/>
<accession>A0A7W7R9H7</accession>
<feature type="signal peptide" evidence="1">
    <location>
        <begin position="1"/>
        <end position="28"/>
    </location>
</feature>
<dbReference type="RefSeq" id="WP_184944622.1">
    <property type="nucleotide sequence ID" value="NZ_JACHJV010000002.1"/>
</dbReference>
<dbReference type="Gene3D" id="3.10.180.10">
    <property type="entry name" value="2,3-Dihydroxybiphenyl 1,2-Dioxygenase, domain 1"/>
    <property type="match status" value="1"/>
</dbReference>
<evidence type="ECO:0000256" key="1">
    <source>
        <dbReference type="SAM" id="SignalP"/>
    </source>
</evidence>
<dbReference type="SUPFAM" id="SSF54593">
    <property type="entry name" value="Glyoxalase/Bleomycin resistance protein/Dihydroxybiphenyl dioxygenase"/>
    <property type="match status" value="1"/>
</dbReference>
<evidence type="ECO:0000313" key="3">
    <source>
        <dbReference type="Proteomes" id="UP000540506"/>
    </source>
</evidence>
<keyword evidence="1" id="KW-0732">Signal</keyword>
<name>A0A7W7R9H7_KITKI</name>
<dbReference type="Proteomes" id="UP000540506">
    <property type="component" value="Unassembled WGS sequence"/>
</dbReference>
<keyword evidence="3" id="KW-1185">Reference proteome</keyword>
<protein>
    <recommendedName>
        <fullName evidence="4">Glyoxalase</fullName>
    </recommendedName>
</protein>
<gene>
    <name evidence="2" type="ORF">FHR34_006956</name>
</gene>
<dbReference type="AlphaFoldDB" id="A0A7W7R9H7"/>
<evidence type="ECO:0008006" key="4">
    <source>
        <dbReference type="Google" id="ProtNLM"/>
    </source>
</evidence>
<comment type="caution">
    <text evidence="2">The sequence shown here is derived from an EMBL/GenBank/DDBJ whole genome shotgun (WGS) entry which is preliminary data.</text>
</comment>
<dbReference type="EMBL" id="JACHJV010000002">
    <property type="protein sequence ID" value="MBB4927861.1"/>
    <property type="molecule type" value="Genomic_DNA"/>
</dbReference>
<dbReference type="InterPro" id="IPR029068">
    <property type="entry name" value="Glyas_Bleomycin-R_OHBP_Dase"/>
</dbReference>
<evidence type="ECO:0000313" key="2">
    <source>
        <dbReference type="EMBL" id="MBB4927861.1"/>
    </source>
</evidence>